<dbReference type="WBParaSite" id="SVE_1362200.1">
    <property type="protein sequence ID" value="SVE_1362200.1"/>
    <property type="gene ID" value="SVE_1362200"/>
</dbReference>
<accession>A0A0K0FSJ1</accession>
<dbReference type="Proteomes" id="UP000035680">
    <property type="component" value="Unassembled WGS sequence"/>
</dbReference>
<name>A0A0K0FSJ1_STRVS</name>
<organism evidence="1 2">
    <name type="scientific">Strongyloides venezuelensis</name>
    <name type="common">Threadworm</name>
    <dbReference type="NCBI Taxonomy" id="75913"/>
    <lineage>
        <taxon>Eukaryota</taxon>
        <taxon>Metazoa</taxon>
        <taxon>Ecdysozoa</taxon>
        <taxon>Nematoda</taxon>
        <taxon>Chromadorea</taxon>
        <taxon>Rhabditida</taxon>
        <taxon>Tylenchina</taxon>
        <taxon>Panagrolaimomorpha</taxon>
        <taxon>Strongyloidoidea</taxon>
        <taxon>Strongyloididae</taxon>
        <taxon>Strongyloides</taxon>
    </lineage>
</organism>
<evidence type="ECO:0000313" key="2">
    <source>
        <dbReference type="WBParaSite" id="SVE_1362200.1"/>
    </source>
</evidence>
<dbReference type="AlphaFoldDB" id="A0A0K0FSJ1"/>
<protein>
    <submittedName>
        <fullName evidence="2">Uncharacterized protein</fullName>
    </submittedName>
</protein>
<reference evidence="2" key="2">
    <citation type="submission" date="2015-08" db="UniProtKB">
        <authorList>
            <consortium name="WormBaseParasite"/>
        </authorList>
    </citation>
    <scope>IDENTIFICATION</scope>
</reference>
<keyword evidence="1" id="KW-1185">Reference proteome</keyword>
<sequence>MNDRVFIEFLMESAKMSSRYVIQCTKSLSDYEQFHEDFEELDHEFMEFVPQVRKIWRQFYFYFDFFYIF</sequence>
<proteinExistence type="predicted"/>
<evidence type="ECO:0000313" key="1">
    <source>
        <dbReference type="Proteomes" id="UP000035680"/>
    </source>
</evidence>
<reference evidence="1" key="1">
    <citation type="submission" date="2014-07" db="EMBL/GenBank/DDBJ databases">
        <authorList>
            <person name="Martin A.A"/>
            <person name="De Silva N."/>
        </authorList>
    </citation>
    <scope>NUCLEOTIDE SEQUENCE</scope>
</reference>